<dbReference type="EMBL" id="NEVM01000005">
    <property type="protein sequence ID" value="OZI32086.1"/>
    <property type="molecule type" value="Genomic_DNA"/>
</dbReference>
<dbReference type="SUPFAM" id="SSF56529">
    <property type="entry name" value="FAH"/>
    <property type="match status" value="1"/>
</dbReference>
<dbReference type="GO" id="GO:0003824">
    <property type="term" value="F:catalytic activity"/>
    <property type="evidence" value="ECO:0007669"/>
    <property type="project" value="InterPro"/>
</dbReference>
<evidence type="ECO:0000259" key="4">
    <source>
        <dbReference type="Pfam" id="PF01557"/>
    </source>
</evidence>
<comment type="similarity">
    <text evidence="2">Belongs to the FAH family.</text>
</comment>
<dbReference type="InterPro" id="IPR051121">
    <property type="entry name" value="FAH"/>
</dbReference>
<dbReference type="InterPro" id="IPR018833">
    <property type="entry name" value="Rv2993c-like_N"/>
</dbReference>
<dbReference type="Gene3D" id="3.90.850.10">
    <property type="entry name" value="Fumarylacetoacetase-like, C-terminal domain"/>
    <property type="match status" value="1"/>
</dbReference>
<dbReference type="PANTHER" id="PTHR42796:SF4">
    <property type="entry name" value="FUMARYLACETOACETATE HYDROLASE DOMAIN-CONTAINING PROTEIN 2A"/>
    <property type="match status" value="1"/>
</dbReference>
<keyword evidence="7" id="KW-1185">Reference proteome</keyword>
<evidence type="ECO:0000313" key="6">
    <source>
        <dbReference type="EMBL" id="OZI32086.1"/>
    </source>
</evidence>
<dbReference type="GO" id="GO:0044281">
    <property type="term" value="P:small molecule metabolic process"/>
    <property type="evidence" value="ECO:0007669"/>
    <property type="project" value="UniProtKB-ARBA"/>
</dbReference>
<dbReference type="PANTHER" id="PTHR42796">
    <property type="entry name" value="FUMARYLACETOACETATE HYDROLASE DOMAIN-CONTAINING PROTEIN 2A-RELATED"/>
    <property type="match status" value="1"/>
</dbReference>
<keyword evidence="3" id="KW-0479">Metal-binding</keyword>
<dbReference type="AlphaFoldDB" id="A0A261S421"/>
<evidence type="ECO:0000256" key="1">
    <source>
        <dbReference type="ARBA" id="ARBA00001946"/>
    </source>
</evidence>
<proteinExistence type="inferred from homology"/>
<reference evidence="7" key="1">
    <citation type="submission" date="2017-05" db="EMBL/GenBank/DDBJ databases">
        <title>Complete and WGS of Bordetella genogroups.</title>
        <authorList>
            <person name="Spilker T."/>
            <person name="Lipuma J."/>
        </authorList>
    </citation>
    <scope>NUCLEOTIDE SEQUENCE [LARGE SCALE GENOMIC DNA]</scope>
    <source>
        <strain evidence="7">AU16122</strain>
    </source>
</reference>
<sequence>MRWLRFMYDGSPTYGYMVEQDLVVPISGTPFSRQDARPAPGAAPVPYASLELLVPVVPQTFYAVGRNYRSHIDSVYRASDPEVKDPERPEIGYRANNALLPHGAAIRIPADATEKVHYEGELVAVIGKKGKHISEQRALEHVFGYTIGNDVSERTWQKTDRTMWRSKNTDTFKPMGPWMETHCDLEAMHTNVRVNGELKTSFQTCDMIFGVARYISTISQYFTLYPGDVLWMGTAGTSPDLRDGDVVDIEITGIGTLSNKVVREPHGE</sequence>
<protein>
    <submittedName>
        <fullName evidence="6">2-keto-4-pentenoate hydratase</fullName>
    </submittedName>
</protein>
<accession>A0A261S421</accession>
<gene>
    <name evidence="6" type="ORF">CAL29_30085</name>
</gene>
<name>A0A261S421_9BORD</name>
<dbReference type="RefSeq" id="WP_094856493.1">
    <property type="nucleotide sequence ID" value="NZ_NEVM01000005.1"/>
</dbReference>
<dbReference type="Pfam" id="PF10370">
    <property type="entry name" value="Rv2993c-like_N"/>
    <property type="match status" value="1"/>
</dbReference>
<evidence type="ECO:0000256" key="3">
    <source>
        <dbReference type="ARBA" id="ARBA00022723"/>
    </source>
</evidence>
<organism evidence="6 7">
    <name type="scientific">Bordetella genomosp. 10</name>
    <dbReference type="NCBI Taxonomy" id="1416804"/>
    <lineage>
        <taxon>Bacteria</taxon>
        <taxon>Pseudomonadati</taxon>
        <taxon>Pseudomonadota</taxon>
        <taxon>Betaproteobacteria</taxon>
        <taxon>Burkholderiales</taxon>
        <taxon>Alcaligenaceae</taxon>
        <taxon>Bordetella</taxon>
    </lineage>
</organism>
<feature type="domain" description="Rv2993c-like N-terminal" evidence="5">
    <location>
        <begin position="1"/>
        <end position="55"/>
    </location>
</feature>
<comment type="caution">
    <text evidence="6">The sequence shown here is derived from an EMBL/GenBank/DDBJ whole genome shotgun (WGS) entry which is preliminary data.</text>
</comment>
<dbReference type="OrthoDB" id="9805307at2"/>
<evidence type="ECO:0000259" key="5">
    <source>
        <dbReference type="Pfam" id="PF10370"/>
    </source>
</evidence>
<dbReference type="Proteomes" id="UP000216020">
    <property type="component" value="Unassembled WGS sequence"/>
</dbReference>
<dbReference type="GO" id="GO:0046872">
    <property type="term" value="F:metal ion binding"/>
    <property type="evidence" value="ECO:0007669"/>
    <property type="project" value="UniProtKB-KW"/>
</dbReference>
<evidence type="ECO:0000256" key="2">
    <source>
        <dbReference type="ARBA" id="ARBA00010211"/>
    </source>
</evidence>
<dbReference type="InterPro" id="IPR011234">
    <property type="entry name" value="Fumarylacetoacetase-like_C"/>
</dbReference>
<comment type="cofactor">
    <cofactor evidence="1">
        <name>Mg(2+)</name>
        <dbReference type="ChEBI" id="CHEBI:18420"/>
    </cofactor>
</comment>
<evidence type="ECO:0000313" key="7">
    <source>
        <dbReference type="Proteomes" id="UP000216020"/>
    </source>
</evidence>
<dbReference type="Pfam" id="PF01557">
    <property type="entry name" value="FAA_hydrolase"/>
    <property type="match status" value="1"/>
</dbReference>
<feature type="domain" description="Fumarylacetoacetase-like C-terminal" evidence="4">
    <location>
        <begin position="61"/>
        <end position="262"/>
    </location>
</feature>
<dbReference type="InterPro" id="IPR036663">
    <property type="entry name" value="Fumarylacetoacetase_C_sf"/>
</dbReference>